<dbReference type="AlphaFoldDB" id="A0A3M5BG07"/>
<dbReference type="Proteomes" id="UP000278180">
    <property type="component" value="Unassembled WGS sequence"/>
</dbReference>
<accession>A0A3M5BG07</accession>
<evidence type="ECO:0000313" key="5">
    <source>
        <dbReference type="EMBL" id="RMS23823.1"/>
    </source>
</evidence>
<dbReference type="Gene3D" id="3.40.50.1390">
    <property type="entry name" value="Resolvase, N-terminal catalytic domain"/>
    <property type="match status" value="1"/>
</dbReference>
<dbReference type="InterPro" id="IPR025827">
    <property type="entry name" value="Zn_ribbon_recom_dom"/>
</dbReference>
<dbReference type="SUPFAM" id="SSF53041">
    <property type="entry name" value="Resolvase-like"/>
    <property type="match status" value="1"/>
</dbReference>
<dbReference type="InterPro" id="IPR050639">
    <property type="entry name" value="SSR_resolvase"/>
</dbReference>
<dbReference type="Pfam" id="PF13408">
    <property type="entry name" value="Zn_ribbon_recom"/>
    <property type="match status" value="1"/>
</dbReference>
<dbReference type="PANTHER" id="PTHR30461:SF2">
    <property type="entry name" value="SERINE RECOMBINASE PINE-RELATED"/>
    <property type="match status" value="1"/>
</dbReference>
<dbReference type="InterPro" id="IPR036162">
    <property type="entry name" value="Resolvase-like_N_sf"/>
</dbReference>
<keyword evidence="2" id="KW-0233">DNA recombination</keyword>
<dbReference type="RefSeq" id="WP_057454731.1">
    <property type="nucleotide sequence ID" value="NZ_RBTE01000112.1"/>
</dbReference>
<dbReference type="GO" id="GO:0000150">
    <property type="term" value="F:DNA strand exchange activity"/>
    <property type="evidence" value="ECO:0007669"/>
    <property type="project" value="InterPro"/>
</dbReference>
<evidence type="ECO:0000256" key="1">
    <source>
        <dbReference type="ARBA" id="ARBA00023125"/>
    </source>
</evidence>
<gene>
    <name evidence="6" type="ORF">ALP51_03863</name>
    <name evidence="5" type="ORF">ALP70_01645</name>
</gene>
<reference evidence="7 8" key="1">
    <citation type="submission" date="2018-08" db="EMBL/GenBank/DDBJ databases">
        <title>Recombination of ecologically and evolutionarily significant loci maintains genetic cohesion in the Pseudomonas syringae species complex.</title>
        <authorList>
            <person name="Dillon M."/>
            <person name="Thakur S."/>
            <person name="Almeida R.N.D."/>
            <person name="Weir B.S."/>
            <person name="Guttman D.S."/>
        </authorList>
    </citation>
    <scope>NUCLEOTIDE SEQUENCE [LARGE SCALE GENOMIC DNA]</scope>
    <source>
        <strain evidence="6 8">ICMP 13684</strain>
        <strain evidence="5 7">ICMP 13685</strain>
    </source>
</reference>
<name>A0A3M5BG07_PSESS</name>
<evidence type="ECO:0000313" key="6">
    <source>
        <dbReference type="EMBL" id="RMT33147.1"/>
    </source>
</evidence>
<dbReference type="SMART" id="SM00857">
    <property type="entry name" value="Resolvase"/>
    <property type="match status" value="1"/>
</dbReference>
<dbReference type="EMBL" id="RBSL01000327">
    <property type="protein sequence ID" value="RMS23823.1"/>
    <property type="molecule type" value="Genomic_DNA"/>
</dbReference>
<organism evidence="5 7">
    <name type="scientific">Pseudomonas savastanoi</name>
    <name type="common">Pseudomonas syringae pv. savastanoi</name>
    <dbReference type="NCBI Taxonomy" id="29438"/>
    <lineage>
        <taxon>Bacteria</taxon>
        <taxon>Pseudomonadati</taxon>
        <taxon>Pseudomonadota</taxon>
        <taxon>Gammaproteobacteria</taxon>
        <taxon>Pseudomonadales</taxon>
        <taxon>Pseudomonadaceae</taxon>
        <taxon>Pseudomonas</taxon>
    </lineage>
</organism>
<evidence type="ECO:0000259" key="4">
    <source>
        <dbReference type="SMART" id="SM00857"/>
    </source>
</evidence>
<evidence type="ECO:0000313" key="8">
    <source>
        <dbReference type="Proteomes" id="UP000278180"/>
    </source>
</evidence>
<evidence type="ECO:0000313" key="7">
    <source>
        <dbReference type="Proteomes" id="UP000269801"/>
    </source>
</evidence>
<evidence type="ECO:0000256" key="3">
    <source>
        <dbReference type="SAM" id="Coils"/>
    </source>
</evidence>
<proteinExistence type="predicted"/>
<dbReference type="PANTHER" id="PTHR30461">
    <property type="entry name" value="DNA-INVERTASE FROM LAMBDOID PROPHAGE"/>
    <property type="match status" value="1"/>
</dbReference>
<dbReference type="CDD" id="cd00338">
    <property type="entry name" value="Ser_Recombinase"/>
    <property type="match status" value="1"/>
</dbReference>
<sequence>MAKTIYTDNLTASGKVKTYSYLRYSSAAQGEQFGGDSVRRQNDLIQNFLDTHNAEIVKSFEDLGISSFRGKNAKNLKTAEFAKFLQKVENGEIEKGSYLIVEGFDRISRQKGLNTVKIITDILHKHIKIFTLSDKRLYDIEAQNHLEQIIMITVINERAHNESLEKSNRQKAYFSGKRRGFESGKEERLATGVYPAMSKRAPWWLRVDEKGNYQPIPERVAEIKYIVDLMTTKGFGIKRACQLVNSQNSLRVWNRDYITKLIHEDCLFGHHRPFETSHSETTGGVSYKFNGEKFENVFPAVFTEEEILAVRGAFKERLGKRGGKKSQQQNNIFTGLAKCGFCGSPLRQHQLTSRGKKYFYLSCSASQIGTCITATTVTTRYDEFIRNFFKASDHFDFNSLLNNDNESFSNVHLESKKELIVKLEKEERVYSGLQETISNLLESGETLPALYTKKIVEVEAKIKSLKDEKDKLEFKIMSENRKAKDFIKVDTDFIEQLTNDIDLRLKTYSHLHDYIHAIYFRNKKVYFDEVDHFTVIFKNGYVLSFNEHFTKLKEAAPLINEPINLAEHDYTIESYVDSILDV</sequence>
<dbReference type="Pfam" id="PF00239">
    <property type="entry name" value="Resolvase"/>
    <property type="match status" value="1"/>
</dbReference>
<dbReference type="EMBL" id="RBTE01000112">
    <property type="protein sequence ID" value="RMT33147.1"/>
    <property type="molecule type" value="Genomic_DNA"/>
</dbReference>
<keyword evidence="1" id="KW-0238">DNA-binding</keyword>
<evidence type="ECO:0000256" key="2">
    <source>
        <dbReference type="ARBA" id="ARBA00023172"/>
    </source>
</evidence>
<protein>
    <submittedName>
        <fullName evidence="5">Resolvase domain protein</fullName>
    </submittedName>
</protein>
<comment type="caution">
    <text evidence="5">The sequence shown here is derived from an EMBL/GenBank/DDBJ whole genome shotgun (WGS) entry which is preliminary data.</text>
</comment>
<dbReference type="InterPro" id="IPR006119">
    <property type="entry name" value="Resolv_N"/>
</dbReference>
<dbReference type="GO" id="GO:0003677">
    <property type="term" value="F:DNA binding"/>
    <property type="evidence" value="ECO:0007669"/>
    <property type="project" value="UniProtKB-KW"/>
</dbReference>
<keyword evidence="3" id="KW-0175">Coiled coil</keyword>
<dbReference type="Proteomes" id="UP000269801">
    <property type="component" value="Unassembled WGS sequence"/>
</dbReference>
<feature type="domain" description="Resolvase/invertase-type recombinase catalytic" evidence="4">
    <location>
        <begin position="18"/>
        <end position="186"/>
    </location>
</feature>
<feature type="coiled-coil region" evidence="3">
    <location>
        <begin position="416"/>
        <end position="482"/>
    </location>
</feature>